<evidence type="ECO:0000313" key="1">
    <source>
        <dbReference type="EMBL" id="XCN71903.1"/>
    </source>
</evidence>
<reference evidence="1" key="1">
    <citation type="journal article" date="2024" name="Syst. Appl. Microbiol.">
        <title>First single-strain enrichments of Electrothrix cable bacteria, description of E. aestuarii sp. nov. and E. rattekaaiensis sp. nov., and proposal of a cable bacteria taxonomy following the rules of the SeqCode.</title>
        <authorList>
            <person name="Plum-Jensen L.E."/>
            <person name="Schramm A."/>
            <person name="Marshall I.P.G."/>
        </authorList>
    </citation>
    <scope>NUCLEOTIDE SEQUENCE</scope>
    <source>
        <strain evidence="1">Rat1</strain>
    </source>
</reference>
<dbReference type="AlphaFoldDB" id="A0AAU8LS87"/>
<dbReference type="PANTHER" id="PTHR38134:SF2">
    <property type="entry name" value="GALACTOKINASE"/>
    <property type="match status" value="1"/>
</dbReference>
<name>A0AAU8LS87_9BACT</name>
<accession>A0AAU8LS87</accession>
<sequence length="377" mass="41166">MQTPSSPLHIGCCVTPHGLGHAARACAVMEALACRISKCIPVHYTIVSTAPAWFFAESLTASYEIYPLQTDVGLVQHDALHEDLDQTVQQLQAFYPLRAELLDQLAALFADCQLVLCDIAPVGIAAAAQARKRYGSPVRSVLLENFTWDWIYQSYLASHPEFAGIISYLEELYSQADYHIQAEPVCASDAVDLLAPPIARAARVGEQGRVAVRKQLGLQEEQQVVLVTMGGIAGTELPLAQMKACRDFCFVLPGQGGKEVKVDGNLFFFPSYSAIRHPDLIAACDAVIGKVGYSTLAEVYQAGIPFAYISRDGFRESRPLADFIAREIPSLPLSEEAFRQQDLSEMLTRLCLLPRRESSTESGAEVVAAFLQGLLSV</sequence>
<organism evidence="1">
    <name type="scientific">Candidatus Electrothrix aestuarii</name>
    <dbReference type="NCBI Taxonomy" id="3062594"/>
    <lineage>
        <taxon>Bacteria</taxon>
        <taxon>Pseudomonadati</taxon>
        <taxon>Thermodesulfobacteriota</taxon>
        <taxon>Desulfobulbia</taxon>
        <taxon>Desulfobulbales</taxon>
        <taxon>Desulfobulbaceae</taxon>
        <taxon>Candidatus Electrothrix</taxon>
    </lineage>
</organism>
<gene>
    <name evidence="1" type="ORF">Q3M24_16560</name>
</gene>
<proteinExistence type="predicted"/>
<dbReference type="PANTHER" id="PTHR38134">
    <property type="entry name" value="SLR1395 PROTEIN"/>
    <property type="match status" value="1"/>
</dbReference>
<reference evidence="1" key="2">
    <citation type="submission" date="2024-06" db="EMBL/GenBank/DDBJ databases">
        <authorList>
            <person name="Plum-Jensen L.E."/>
            <person name="Schramm A."/>
            <person name="Marshall I.P.G."/>
        </authorList>
    </citation>
    <scope>NUCLEOTIDE SEQUENCE</scope>
    <source>
        <strain evidence="1">Rat1</strain>
    </source>
</reference>
<protein>
    <recommendedName>
        <fullName evidence="2">Glycosyl transferase family 28 C-terminal domain-containing protein</fullName>
    </recommendedName>
</protein>
<evidence type="ECO:0008006" key="2">
    <source>
        <dbReference type="Google" id="ProtNLM"/>
    </source>
</evidence>
<dbReference type="SUPFAM" id="SSF53756">
    <property type="entry name" value="UDP-Glycosyltransferase/glycogen phosphorylase"/>
    <property type="match status" value="1"/>
</dbReference>
<dbReference type="KEGG" id="eaj:Q3M24_16560"/>
<dbReference type="InterPro" id="IPR053205">
    <property type="entry name" value="GHMP_kinase_L-arabinokinase"/>
</dbReference>
<dbReference type="Gene3D" id="3.40.50.2000">
    <property type="entry name" value="Glycogen Phosphorylase B"/>
    <property type="match status" value="1"/>
</dbReference>
<dbReference type="EMBL" id="CP159373">
    <property type="protein sequence ID" value="XCN71903.1"/>
    <property type="molecule type" value="Genomic_DNA"/>
</dbReference>